<proteinExistence type="predicted"/>
<organism evidence="1 2">
    <name type="scientific">Rhynchophorus ferrugineus</name>
    <name type="common">Red palm weevil</name>
    <name type="synonym">Curculio ferrugineus</name>
    <dbReference type="NCBI Taxonomy" id="354439"/>
    <lineage>
        <taxon>Eukaryota</taxon>
        <taxon>Metazoa</taxon>
        <taxon>Ecdysozoa</taxon>
        <taxon>Arthropoda</taxon>
        <taxon>Hexapoda</taxon>
        <taxon>Insecta</taxon>
        <taxon>Pterygota</taxon>
        <taxon>Neoptera</taxon>
        <taxon>Endopterygota</taxon>
        <taxon>Coleoptera</taxon>
        <taxon>Polyphaga</taxon>
        <taxon>Cucujiformia</taxon>
        <taxon>Curculionidae</taxon>
        <taxon>Dryophthorinae</taxon>
        <taxon>Rhynchophorus</taxon>
    </lineage>
</organism>
<sequence length="81" mass="8735">MYPCRLDRTGRGTQGISINSGIKRDAALHRERQRAVVAATAARPTILLPAVTRGGCNRAVRKSETIFLGEIITAKMVALGM</sequence>
<gene>
    <name evidence="1" type="ORF">GWI33_022853</name>
</gene>
<name>A0A834MHJ2_RHYFE</name>
<evidence type="ECO:0000313" key="1">
    <source>
        <dbReference type="EMBL" id="KAF7283813.1"/>
    </source>
</evidence>
<protein>
    <submittedName>
        <fullName evidence="1">Uncharacterized protein</fullName>
    </submittedName>
</protein>
<keyword evidence="2" id="KW-1185">Reference proteome</keyword>
<dbReference type="AlphaFoldDB" id="A0A834MHJ2"/>
<comment type="caution">
    <text evidence="1">The sequence shown here is derived from an EMBL/GenBank/DDBJ whole genome shotgun (WGS) entry which is preliminary data.</text>
</comment>
<evidence type="ECO:0000313" key="2">
    <source>
        <dbReference type="Proteomes" id="UP000625711"/>
    </source>
</evidence>
<dbReference type="EMBL" id="JAACXV010000086">
    <property type="protein sequence ID" value="KAF7283813.1"/>
    <property type="molecule type" value="Genomic_DNA"/>
</dbReference>
<accession>A0A834MHJ2</accession>
<dbReference type="Proteomes" id="UP000625711">
    <property type="component" value="Unassembled WGS sequence"/>
</dbReference>
<reference evidence="1" key="1">
    <citation type="submission" date="2020-08" db="EMBL/GenBank/DDBJ databases">
        <title>Genome sequencing and assembly of the red palm weevil Rhynchophorus ferrugineus.</title>
        <authorList>
            <person name="Dias G.B."/>
            <person name="Bergman C.M."/>
            <person name="Manee M."/>
        </authorList>
    </citation>
    <scope>NUCLEOTIDE SEQUENCE</scope>
    <source>
        <strain evidence="1">AA-2017</strain>
        <tissue evidence="1">Whole larva</tissue>
    </source>
</reference>